<reference evidence="3" key="1">
    <citation type="submission" date="2021-01" db="EMBL/GenBank/DDBJ databases">
        <authorList>
            <person name="Corre E."/>
            <person name="Pelletier E."/>
            <person name="Niang G."/>
            <person name="Scheremetjew M."/>
            <person name="Finn R."/>
            <person name="Kale V."/>
            <person name="Holt S."/>
            <person name="Cochrane G."/>
            <person name="Meng A."/>
            <person name="Brown T."/>
            <person name="Cohen L."/>
        </authorList>
    </citation>
    <scope>NUCLEOTIDE SEQUENCE</scope>
    <source>
        <strain evidence="3">CCMP 410</strain>
    </source>
</reference>
<sequence length="612" mass="68889">MSAGVSQIRPSDARRHALSEADSIGVVGVPMVSNFFPIERYYDAAGKVLVSFHAAYSSRRLDDAYVYGKRFATFSLDALPQHNYYKSPKYKKLRARNNEEMTDVIQKLEQIALWMDEEERIKQLERKRQEEERRRRVEEAERRRYLEFQRHLQSQKKAGPSPPAARVQQSALDKLNQLNGLNAALPQVDDVPRRSRSRSNESDDGSERSGAKGSSRGSRRSPQRQLERVGSRRSVGSADSGSRVPEAETAEDFLRRRLGRPPTSVGVNGGHDSGDDLPPPMVPPPPYPGKKDLSSAFPPPPSYSAVMEAKTGRKGQQPPNHSAFPPSAAEQAAGQRPRPPTVVEDGPTYANRQREQERRKAREKQKENIPFRKLREKYVMDYNRMKANKRIEVLGVNTHQGRLGGSTNGCAVISPLVVSHHLRSSSSVTDSEIVSVIDRECIPLLREIRSKLGLDGAALIIPSDVHDHLVDKKLLHQKNFVGATGGNIMDKTHSGEFFKLLEHGENKTHTNKKTGAALFFREHVVSIVKVPVAGGKFYYDLVDSLPGVSDNRRMMATRTRCKDMSAFQALVRWYAATKFSESNMTWIDRHEWDETMADFDPRVFQAFVWGVP</sequence>
<evidence type="ECO:0000256" key="1">
    <source>
        <dbReference type="SAM" id="Coils"/>
    </source>
</evidence>
<evidence type="ECO:0000256" key="2">
    <source>
        <dbReference type="SAM" id="MobiDB-lite"/>
    </source>
</evidence>
<name>A0A7S1VM05_9STRA</name>
<organism evidence="3">
    <name type="scientific">Grammatophora oceanica</name>
    <dbReference type="NCBI Taxonomy" id="210454"/>
    <lineage>
        <taxon>Eukaryota</taxon>
        <taxon>Sar</taxon>
        <taxon>Stramenopiles</taxon>
        <taxon>Ochrophyta</taxon>
        <taxon>Bacillariophyta</taxon>
        <taxon>Fragilariophyceae</taxon>
        <taxon>Fragilariophycidae</taxon>
        <taxon>Rhabdonematales</taxon>
        <taxon>Grammatophoraceae</taxon>
        <taxon>Grammatophora</taxon>
    </lineage>
</organism>
<dbReference type="EMBL" id="HBGK01044776">
    <property type="protein sequence ID" value="CAD9304492.1"/>
    <property type="molecule type" value="Transcribed_RNA"/>
</dbReference>
<protein>
    <submittedName>
        <fullName evidence="3">Uncharacterized protein</fullName>
    </submittedName>
</protein>
<gene>
    <name evidence="3" type="ORF">GOCE00092_LOCUS23536</name>
</gene>
<proteinExistence type="predicted"/>
<feature type="compositionally biased region" description="Pro residues" evidence="2">
    <location>
        <begin position="277"/>
        <end position="288"/>
    </location>
</feature>
<feature type="coiled-coil region" evidence="1">
    <location>
        <begin position="114"/>
        <end position="141"/>
    </location>
</feature>
<feature type="compositionally biased region" description="Basic and acidic residues" evidence="2">
    <location>
        <begin position="352"/>
        <end position="369"/>
    </location>
</feature>
<feature type="region of interest" description="Disordered" evidence="2">
    <location>
        <begin position="183"/>
        <end position="369"/>
    </location>
</feature>
<evidence type="ECO:0000313" key="3">
    <source>
        <dbReference type="EMBL" id="CAD9304492.1"/>
    </source>
</evidence>
<keyword evidence="1" id="KW-0175">Coiled coil</keyword>
<dbReference type="Gene3D" id="1.20.58.80">
    <property type="entry name" value="Phosphotransferase system, lactose/cellobiose-type IIA subunit"/>
    <property type="match status" value="1"/>
</dbReference>
<dbReference type="AlphaFoldDB" id="A0A7S1VM05"/>
<feature type="compositionally biased region" description="Basic and acidic residues" evidence="2">
    <location>
        <begin position="190"/>
        <end position="210"/>
    </location>
</feature>
<accession>A0A7S1VM05</accession>